<evidence type="ECO:0000313" key="2">
    <source>
        <dbReference type="EMBL" id="CAB4160820.1"/>
    </source>
</evidence>
<name>A0A6J5MK79_9CAUD</name>
<gene>
    <name evidence="1" type="ORF">UFOVP503_21</name>
    <name evidence="2" type="ORF">UFOVP763_15</name>
</gene>
<proteinExistence type="predicted"/>
<protein>
    <submittedName>
        <fullName evidence="1">Uncharacterized protein</fullName>
    </submittedName>
</protein>
<organism evidence="1">
    <name type="scientific">uncultured Caudovirales phage</name>
    <dbReference type="NCBI Taxonomy" id="2100421"/>
    <lineage>
        <taxon>Viruses</taxon>
        <taxon>Duplodnaviria</taxon>
        <taxon>Heunggongvirae</taxon>
        <taxon>Uroviricota</taxon>
        <taxon>Caudoviricetes</taxon>
        <taxon>Peduoviridae</taxon>
        <taxon>Maltschvirus</taxon>
        <taxon>Maltschvirus maltsch</taxon>
    </lineage>
</organism>
<dbReference type="EMBL" id="LR796471">
    <property type="protein sequence ID" value="CAB4146461.1"/>
    <property type="molecule type" value="Genomic_DNA"/>
</dbReference>
<accession>A0A6J5MK79</accession>
<dbReference type="EMBL" id="LR796707">
    <property type="protein sequence ID" value="CAB4160820.1"/>
    <property type="molecule type" value="Genomic_DNA"/>
</dbReference>
<reference evidence="1" key="1">
    <citation type="submission" date="2020-04" db="EMBL/GenBank/DDBJ databases">
        <authorList>
            <person name="Chiriac C."/>
            <person name="Salcher M."/>
            <person name="Ghai R."/>
            <person name="Kavagutti S V."/>
        </authorList>
    </citation>
    <scope>NUCLEOTIDE SEQUENCE</scope>
</reference>
<sequence length="75" mass="8650">MQTLNWQNLRSLGRTDNANRWMPRADIAEYFSSIRSPSRAWPHSYAKAAQTQKFAKWLLANRPDIASQFNLGEPA</sequence>
<evidence type="ECO:0000313" key="1">
    <source>
        <dbReference type="EMBL" id="CAB4146461.1"/>
    </source>
</evidence>